<feature type="transmembrane region" description="Helical" evidence="2">
    <location>
        <begin position="14"/>
        <end position="42"/>
    </location>
</feature>
<keyword evidence="2" id="KW-0812">Transmembrane</keyword>
<dbReference type="InterPro" id="IPR040349">
    <property type="entry name" value="Csm1/Pcs1"/>
</dbReference>
<evidence type="ECO:0000313" key="4">
    <source>
        <dbReference type="EMBL" id="EER32149.1"/>
    </source>
</evidence>
<keyword evidence="2" id="KW-1133">Transmembrane helix</keyword>
<dbReference type="HOGENOM" id="CLU_060768_0_0_1"/>
<protein>
    <recommendedName>
        <fullName evidence="3">Monopolin complex subunit Csm1/Pcs1 C-terminal domain-containing protein</fullName>
    </recommendedName>
</protein>
<dbReference type="GO" id="GO:0005730">
    <property type="term" value="C:nucleolus"/>
    <property type="evidence" value="ECO:0007669"/>
    <property type="project" value="TreeGrafter"/>
</dbReference>
<dbReference type="GO" id="GO:0072686">
    <property type="term" value="C:mitotic spindle"/>
    <property type="evidence" value="ECO:0007669"/>
    <property type="project" value="TreeGrafter"/>
</dbReference>
<dbReference type="OrthoDB" id="2431049at2759"/>
<dbReference type="eggNOG" id="ENOG502RZY3">
    <property type="taxonomic scope" value="Eukaryota"/>
</dbReference>
<gene>
    <name evidence="4" type="ORF">CTRG_03821</name>
</gene>
<dbReference type="GO" id="GO:0051315">
    <property type="term" value="P:attachment of mitotic spindle microtubules to kinetochore"/>
    <property type="evidence" value="ECO:0007669"/>
    <property type="project" value="TreeGrafter"/>
</dbReference>
<dbReference type="GeneID" id="8301448"/>
<keyword evidence="5" id="KW-1185">Reference proteome</keyword>
<dbReference type="Proteomes" id="UP000002037">
    <property type="component" value="Unassembled WGS sequence"/>
</dbReference>
<dbReference type="PANTHER" id="PTHR28006:SF1">
    <property type="entry name" value="MONOPOLIN COMPLEX SUBUNIT CSM1"/>
    <property type="match status" value="1"/>
</dbReference>
<name>C5MDR9_CANTT</name>
<dbReference type="GO" id="GO:1990644">
    <property type="term" value="F:microtubule site clamp"/>
    <property type="evidence" value="ECO:0007669"/>
    <property type="project" value="TreeGrafter"/>
</dbReference>
<sequence length="269" mass="31569">MTLMRDHETEDEEFFCFVLFCFELIFFIFSFFFFLLLLLLTINNKMPPRKKSTVVTEQELVGASNEELIDIINTNINTKQDELFTKYKSKVESQLEQDHELIESLQLELQDKNSRIEQLEEQLASLKIDSAVEFASPIRKKTVGRLNQDELAKEREHISLTLDMIELLTGVKVVNFENTEDEYIFDIKQSSMKQELVVHYQLVLSTIPNSEINYFPTFLDALEGDEVEEYENTKRLQKVLPEYLCENLSFPFDTLAQFYGKVNRALNKK</sequence>
<feature type="coiled-coil region" evidence="1">
    <location>
        <begin position="88"/>
        <end position="129"/>
    </location>
</feature>
<feature type="domain" description="Monopolin complex subunit Csm1/Pcs1 C-terminal" evidence="3">
    <location>
        <begin position="160"/>
        <end position="252"/>
    </location>
</feature>
<dbReference type="GO" id="GO:0045144">
    <property type="term" value="P:meiotic sister chromatid segregation"/>
    <property type="evidence" value="ECO:0007669"/>
    <property type="project" value="TreeGrafter"/>
</dbReference>
<evidence type="ECO:0000313" key="5">
    <source>
        <dbReference type="Proteomes" id="UP000002037"/>
    </source>
</evidence>
<dbReference type="GO" id="GO:0034506">
    <property type="term" value="C:chromosome, centromeric core domain"/>
    <property type="evidence" value="ECO:0007669"/>
    <property type="project" value="TreeGrafter"/>
</dbReference>
<organism evidence="4 5">
    <name type="scientific">Candida tropicalis (strain ATCC MYA-3404 / T1)</name>
    <name type="common">Yeast</name>
    <dbReference type="NCBI Taxonomy" id="294747"/>
    <lineage>
        <taxon>Eukaryota</taxon>
        <taxon>Fungi</taxon>
        <taxon>Dikarya</taxon>
        <taxon>Ascomycota</taxon>
        <taxon>Saccharomycotina</taxon>
        <taxon>Pichiomycetes</taxon>
        <taxon>Debaryomycetaceae</taxon>
        <taxon>Candida/Lodderomyces clade</taxon>
        <taxon>Candida</taxon>
    </lineage>
</organism>
<dbReference type="CDD" id="cd23787">
    <property type="entry name" value="RWD_CSM1"/>
    <property type="match status" value="1"/>
</dbReference>
<dbReference type="InterPro" id="IPR038608">
    <property type="entry name" value="Csm1/Pcs1_C_sf"/>
</dbReference>
<dbReference type="GO" id="GO:0033551">
    <property type="term" value="C:monopolin complex"/>
    <property type="evidence" value="ECO:0007669"/>
    <property type="project" value="InterPro"/>
</dbReference>
<dbReference type="Gene3D" id="3.90.1150.80">
    <property type="match status" value="1"/>
</dbReference>
<dbReference type="AlphaFoldDB" id="C5MDR9"/>
<reference evidence="4 5" key="1">
    <citation type="journal article" date="2009" name="Nature">
        <title>Evolution of pathogenicity and sexual reproduction in eight Candida genomes.</title>
        <authorList>
            <person name="Butler G."/>
            <person name="Rasmussen M.D."/>
            <person name="Lin M.F."/>
            <person name="Santos M.A."/>
            <person name="Sakthikumar S."/>
            <person name="Munro C.A."/>
            <person name="Rheinbay E."/>
            <person name="Grabherr M."/>
            <person name="Forche A."/>
            <person name="Reedy J.L."/>
            <person name="Agrafioti I."/>
            <person name="Arnaud M.B."/>
            <person name="Bates S."/>
            <person name="Brown A.J."/>
            <person name="Brunke S."/>
            <person name="Costanzo M.C."/>
            <person name="Fitzpatrick D.A."/>
            <person name="de Groot P.W."/>
            <person name="Harris D."/>
            <person name="Hoyer L.L."/>
            <person name="Hube B."/>
            <person name="Klis F.M."/>
            <person name="Kodira C."/>
            <person name="Lennard N."/>
            <person name="Logue M.E."/>
            <person name="Martin R."/>
            <person name="Neiman A.M."/>
            <person name="Nikolaou E."/>
            <person name="Quail M.A."/>
            <person name="Quinn J."/>
            <person name="Santos M.C."/>
            <person name="Schmitzberger F.F."/>
            <person name="Sherlock G."/>
            <person name="Shah P."/>
            <person name="Silverstein K.A."/>
            <person name="Skrzypek M.S."/>
            <person name="Soll D."/>
            <person name="Staggs R."/>
            <person name="Stansfield I."/>
            <person name="Stumpf M.P."/>
            <person name="Sudbery P.E."/>
            <person name="Srikantha T."/>
            <person name="Zeng Q."/>
            <person name="Berman J."/>
            <person name="Berriman M."/>
            <person name="Heitman J."/>
            <person name="Gow N.A."/>
            <person name="Lorenz M.C."/>
            <person name="Birren B.W."/>
            <person name="Kellis M."/>
            <person name="Cuomo C.A."/>
        </authorList>
    </citation>
    <scope>NUCLEOTIDE SEQUENCE [LARGE SCALE GENOMIC DNA]</scope>
    <source>
        <strain evidence="5">ATCC MYA-3404 / T1</strain>
    </source>
</reference>
<dbReference type="VEuPathDB" id="FungiDB:CTRG_03821"/>
<dbReference type="EMBL" id="GG692399">
    <property type="protein sequence ID" value="EER32149.1"/>
    <property type="molecule type" value="Genomic_DNA"/>
</dbReference>
<keyword evidence="2" id="KW-0472">Membrane</keyword>
<proteinExistence type="predicted"/>
<accession>C5MDR9</accession>
<dbReference type="Pfam" id="PF12539">
    <property type="entry name" value="Csm1"/>
    <property type="match status" value="1"/>
</dbReference>
<dbReference type="PANTHER" id="PTHR28006">
    <property type="entry name" value="MONOPOLIN COMPLEX SUBUNIT CSM1"/>
    <property type="match status" value="1"/>
</dbReference>
<evidence type="ECO:0000256" key="2">
    <source>
        <dbReference type="SAM" id="Phobius"/>
    </source>
</evidence>
<evidence type="ECO:0000259" key="3">
    <source>
        <dbReference type="Pfam" id="PF12539"/>
    </source>
</evidence>
<evidence type="ECO:0000256" key="1">
    <source>
        <dbReference type="SAM" id="Coils"/>
    </source>
</evidence>
<keyword evidence="1" id="KW-0175">Coiled coil</keyword>
<dbReference type="InterPro" id="IPR020981">
    <property type="entry name" value="Csm1/Pcs1_C"/>
</dbReference>
<dbReference type="RefSeq" id="XP_002549523.1">
    <property type="nucleotide sequence ID" value="XM_002549477.1"/>
</dbReference>
<dbReference type="KEGG" id="ctp:CTRG_03821"/>